<keyword evidence="6" id="KW-1185">Reference proteome</keyword>
<evidence type="ECO:0000256" key="2">
    <source>
        <dbReference type="ARBA" id="ARBA00022695"/>
    </source>
</evidence>
<evidence type="ECO:0000256" key="1">
    <source>
        <dbReference type="ARBA" id="ARBA00022679"/>
    </source>
</evidence>
<dbReference type="EMBL" id="JACBZS010000001">
    <property type="protein sequence ID" value="NYI72483.1"/>
    <property type="molecule type" value="Genomic_DNA"/>
</dbReference>
<keyword evidence="2 5" id="KW-0548">Nucleotidyltransferase</keyword>
<organism evidence="5 6">
    <name type="scientific">Naumannella cuiyingiana</name>
    <dbReference type="NCBI Taxonomy" id="1347891"/>
    <lineage>
        <taxon>Bacteria</taxon>
        <taxon>Bacillati</taxon>
        <taxon>Actinomycetota</taxon>
        <taxon>Actinomycetes</taxon>
        <taxon>Propionibacteriales</taxon>
        <taxon>Propionibacteriaceae</taxon>
        <taxon>Naumannella</taxon>
    </lineage>
</organism>
<keyword evidence="4" id="KW-0342">GTP-binding</keyword>
<dbReference type="NCBIfam" id="TIGR03552">
    <property type="entry name" value="F420_cofC"/>
    <property type="match status" value="1"/>
</dbReference>
<comment type="caution">
    <text evidence="5">The sequence shown here is derived from an EMBL/GenBank/DDBJ whole genome shotgun (WGS) entry which is preliminary data.</text>
</comment>
<evidence type="ECO:0000313" key="6">
    <source>
        <dbReference type="Proteomes" id="UP000527616"/>
    </source>
</evidence>
<dbReference type="InterPro" id="IPR002835">
    <property type="entry name" value="CofC"/>
</dbReference>
<evidence type="ECO:0000256" key="4">
    <source>
        <dbReference type="ARBA" id="ARBA00023134"/>
    </source>
</evidence>
<accession>A0A7Z0IMC9</accession>
<keyword evidence="1 5" id="KW-0808">Transferase</keyword>
<name>A0A7Z0IMC9_9ACTN</name>
<sequence>MPSATDNHPFGAVVALKALGRAKTRIGGDPRLRERLAMAMLLDTVGALQRVAERIVVVGVGLAPVTAEVPVEVVEDPGQDLNAALIVGADRLLRQGSGNVLACVADLPALRPSSVAAFVGAAPDRSRTFLRDAAGTGSTMLFGRALRTGNDLQPGFEGASALRHLRSGALDPGGAWPDARLDVDTIADLRRAADLGLGPATRPLLEMITGTG</sequence>
<dbReference type="GO" id="GO:0043814">
    <property type="term" value="F:phospholactate guanylyltransferase activity"/>
    <property type="evidence" value="ECO:0007669"/>
    <property type="project" value="UniProtKB-EC"/>
</dbReference>
<dbReference type="Proteomes" id="UP000527616">
    <property type="component" value="Unassembled WGS sequence"/>
</dbReference>
<evidence type="ECO:0000313" key="5">
    <source>
        <dbReference type="EMBL" id="NYI72483.1"/>
    </source>
</evidence>
<dbReference type="Gene3D" id="3.90.550.10">
    <property type="entry name" value="Spore Coat Polysaccharide Biosynthesis Protein SpsA, Chain A"/>
    <property type="match status" value="1"/>
</dbReference>
<dbReference type="InterPro" id="IPR029044">
    <property type="entry name" value="Nucleotide-diphossugar_trans"/>
</dbReference>
<keyword evidence="3" id="KW-0547">Nucleotide-binding</keyword>
<evidence type="ECO:0000256" key="3">
    <source>
        <dbReference type="ARBA" id="ARBA00022741"/>
    </source>
</evidence>
<dbReference type="EC" id="2.7.7.68" evidence="5"/>
<dbReference type="PANTHER" id="PTHR40392:SF1">
    <property type="entry name" value="2-PHOSPHO-L-LACTATE GUANYLYLTRANSFERASE"/>
    <property type="match status" value="1"/>
</dbReference>
<dbReference type="Pfam" id="PF01983">
    <property type="entry name" value="CofC"/>
    <property type="match status" value="1"/>
</dbReference>
<gene>
    <name evidence="5" type="ORF">GGQ54_003043</name>
</gene>
<dbReference type="PANTHER" id="PTHR40392">
    <property type="entry name" value="2-PHOSPHO-L-LACTATE GUANYLYLTRANSFERASE"/>
    <property type="match status" value="1"/>
</dbReference>
<dbReference type="AlphaFoldDB" id="A0A7Z0IMC9"/>
<protein>
    <submittedName>
        <fullName evidence="5">2-phospho-L-lactate guanylyltransferase</fullName>
        <ecNumber evidence="5">2.7.7.68</ecNumber>
    </submittedName>
</protein>
<reference evidence="5 6" key="1">
    <citation type="submission" date="2020-07" db="EMBL/GenBank/DDBJ databases">
        <title>Sequencing the genomes of 1000 actinobacteria strains.</title>
        <authorList>
            <person name="Klenk H.-P."/>
        </authorList>
    </citation>
    <scope>NUCLEOTIDE SEQUENCE [LARGE SCALE GENOMIC DNA]</scope>
    <source>
        <strain evidence="5 6">DSM 103164</strain>
    </source>
</reference>
<proteinExistence type="predicted"/>
<dbReference type="SUPFAM" id="SSF53448">
    <property type="entry name" value="Nucleotide-diphospho-sugar transferases"/>
    <property type="match status" value="1"/>
</dbReference>
<dbReference type="RefSeq" id="WP_179446147.1">
    <property type="nucleotide sequence ID" value="NZ_JACBZS010000001.1"/>
</dbReference>
<dbReference type="GO" id="GO:0005525">
    <property type="term" value="F:GTP binding"/>
    <property type="evidence" value="ECO:0007669"/>
    <property type="project" value="UniProtKB-KW"/>
</dbReference>